<sequence length="427" mass="47454">MDLPIQAHHSHSHTDTRPPPHHAPTSLSTSETHLTPHSHSQPSTAASTPSSTYHHHQRPVIPWWKPWEKLQTPAVPDPWIFRKQVVGIVLGLSAWAFYVGVARVCAPAIRKWPNAGFSRAAGIGTLVAFVILWLMFMWSYVVILTTPPGFANDVVPANPDPEAVQPPPSSVDVRSMTSSLIPSVERPPKAFEMSSMGPSPSAPPHPVPPHAEYIPNLTPRPDADYIPNLTPRPEAPPNQMEIPKPEGYSQHPPVFVTFNLWSGLFCLYNTVLLIVHTCLTPKVDGQQVALIVVSGFLFLFTLAMLLPTHIVLILSGKSTIESFQESGQRQRENAALAEHFAGSCNIRERRAVLKQWESEWGGVNATDRWVFGTKSELWEREMGDKWIGWILPLGKPQGDGVHFQANPRFGPNGEWLPKRYWPKGVAV</sequence>
<evidence type="ECO:0000313" key="3">
    <source>
        <dbReference type="EMBL" id="KAL1413277.1"/>
    </source>
</evidence>
<evidence type="ECO:0000256" key="1">
    <source>
        <dbReference type="SAM" id="MobiDB-lite"/>
    </source>
</evidence>
<dbReference type="RefSeq" id="XP_069213221.1">
    <property type="nucleotide sequence ID" value="XM_069349677.1"/>
</dbReference>
<evidence type="ECO:0000313" key="4">
    <source>
        <dbReference type="Proteomes" id="UP001565368"/>
    </source>
</evidence>
<feature type="compositionally biased region" description="Polar residues" evidence="1">
    <location>
        <begin position="25"/>
        <end position="35"/>
    </location>
</feature>
<proteinExistence type="predicted"/>
<dbReference type="EMBL" id="JBBXJM010000001">
    <property type="protein sequence ID" value="KAL1413277.1"/>
    <property type="molecule type" value="Genomic_DNA"/>
</dbReference>
<organism evidence="3 4">
    <name type="scientific">Vanrija albida</name>
    <dbReference type="NCBI Taxonomy" id="181172"/>
    <lineage>
        <taxon>Eukaryota</taxon>
        <taxon>Fungi</taxon>
        <taxon>Dikarya</taxon>
        <taxon>Basidiomycota</taxon>
        <taxon>Agaricomycotina</taxon>
        <taxon>Tremellomycetes</taxon>
        <taxon>Trichosporonales</taxon>
        <taxon>Trichosporonaceae</taxon>
        <taxon>Vanrija</taxon>
    </lineage>
</organism>
<keyword evidence="2" id="KW-1133">Transmembrane helix</keyword>
<evidence type="ECO:0000256" key="2">
    <source>
        <dbReference type="SAM" id="Phobius"/>
    </source>
</evidence>
<reference evidence="3 4" key="1">
    <citation type="submission" date="2023-08" db="EMBL/GenBank/DDBJ databases">
        <title>Annotated Genome Sequence of Vanrija albida AlHP1.</title>
        <authorList>
            <person name="Herzog R."/>
        </authorList>
    </citation>
    <scope>NUCLEOTIDE SEQUENCE [LARGE SCALE GENOMIC DNA]</scope>
    <source>
        <strain evidence="3 4">AlHP1</strain>
    </source>
</reference>
<feature type="region of interest" description="Disordered" evidence="1">
    <location>
        <begin position="1"/>
        <end position="54"/>
    </location>
</feature>
<dbReference type="Proteomes" id="UP001565368">
    <property type="component" value="Unassembled WGS sequence"/>
</dbReference>
<comment type="caution">
    <text evidence="3">The sequence shown here is derived from an EMBL/GenBank/DDBJ whole genome shotgun (WGS) entry which is preliminary data.</text>
</comment>
<feature type="transmembrane region" description="Helical" evidence="2">
    <location>
        <begin position="121"/>
        <end position="143"/>
    </location>
</feature>
<feature type="transmembrane region" description="Helical" evidence="2">
    <location>
        <begin position="288"/>
        <end position="314"/>
    </location>
</feature>
<gene>
    <name evidence="3" type="ORF">Q8F55_001032</name>
</gene>
<feature type="compositionally biased region" description="Low complexity" evidence="1">
    <location>
        <begin position="37"/>
        <end position="52"/>
    </location>
</feature>
<evidence type="ECO:0008006" key="5">
    <source>
        <dbReference type="Google" id="ProtNLM"/>
    </source>
</evidence>
<name>A0ABR3QF45_9TREE</name>
<keyword evidence="4" id="KW-1185">Reference proteome</keyword>
<accession>A0ABR3QF45</accession>
<keyword evidence="2" id="KW-0472">Membrane</keyword>
<dbReference type="GeneID" id="95982075"/>
<protein>
    <recommendedName>
        <fullName evidence="5">Palmitoyltransferase</fullName>
    </recommendedName>
</protein>
<keyword evidence="2" id="KW-0812">Transmembrane</keyword>
<feature type="transmembrane region" description="Helical" evidence="2">
    <location>
        <begin position="254"/>
        <end position="276"/>
    </location>
</feature>
<feature type="transmembrane region" description="Helical" evidence="2">
    <location>
        <begin position="85"/>
        <end position="109"/>
    </location>
</feature>